<dbReference type="InterPro" id="IPR029044">
    <property type="entry name" value="Nucleotide-diphossugar_trans"/>
</dbReference>
<evidence type="ECO:0000313" key="16">
    <source>
        <dbReference type="Proteomes" id="UP000186559"/>
    </source>
</evidence>
<keyword evidence="4 13" id="KW-0812">Transmembrane</keyword>
<feature type="compositionally biased region" description="Basic and acidic residues" evidence="12">
    <location>
        <begin position="1"/>
        <end position="10"/>
    </location>
</feature>
<dbReference type="Proteomes" id="UP000186559">
    <property type="component" value="Chromosome"/>
</dbReference>
<feature type="transmembrane region" description="Helical" evidence="13">
    <location>
        <begin position="428"/>
        <end position="454"/>
    </location>
</feature>
<feature type="transmembrane region" description="Helical" evidence="13">
    <location>
        <begin position="475"/>
        <end position="505"/>
    </location>
</feature>
<feature type="transmembrane region" description="Helical" evidence="13">
    <location>
        <begin position="53"/>
        <end position="77"/>
    </location>
</feature>
<accession>A0A1U7DBK6</accession>
<dbReference type="AlphaFoldDB" id="A0A1U7DBK6"/>
<keyword evidence="2" id="KW-0328">Glycosyltransferase</keyword>
<sequence length="527" mass="55921">MKTDSAESRKAAPTTQQMLGKQSVGERPQAAMFLLPQMSPSGALRMVRLDSRALFFVIVTLSLVSPAVVFLLVGLALCGQIGLVLLSVLASATTSGQPSDGRPSHARGPARFSVHIATYCEPAPLVTRTLLALSEQTDAPEFEVIVLDNNTADPAQWRPVQELCQRLGRRFRFFHEDNVAGAKAGALNIALARTDPEATHVVVLDADYEASPGFLALAAEEIARSDDDFIQFPQAYRNTAEPARGISLELADYFLRHARQADGAGAMLLTGTLSVIRRDALVEAGGWNDKTLTEDAELGLRLRRRGYRGRFVDRVVGRGIMPLDMSGLASQRYRWASGNVRTAMKGFSGLSLRSALHVLSQLTAWANFGLPLSAGLIGGGLALSLGFQGDSVRPMISFSGVGILLVYLSSTLPLFVSTARREGANRPTILAALAARVSLLAPSALGTIDALLGLQRGFRRTPKDGCEASKGMGAVLPAMAVGGVLLLLVPGLPISGLVGGALLALPYPLSLSTQARLAAYRASLRAS</sequence>
<evidence type="ECO:0000256" key="13">
    <source>
        <dbReference type="SAM" id="Phobius"/>
    </source>
</evidence>
<feature type="domain" description="Glycosyltransferase 2-like" evidence="14">
    <location>
        <begin position="200"/>
        <end position="373"/>
    </location>
</feature>
<protein>
    <recommendedName>
        <fullName evidence="10">Beta-monoglucosyldiacylglycerol synthase</fullName>
        <ecNumber evidence="9">2.4.1.336</ecNumber>
    </recommendedName>
    <alternativeName>
        <fullName evidence="11">UDP-glucose:1,2-diacylglycerol 3-beta-D-glucosyltransferase</fullName>
    </alternativeName>
</protein>
<dbReference type="GO" id="GO:0016758">
    <property type="term" value="F:hexosyltransferase activity"/>
    <property type="evidence" value="ECO:0007669"/>
    <property type="project" value="TreeGrafter"/>
</dbReference>
<evidence type="ECO:0000256" key="11">
    <source>
        <dbReference type="ARBA" id="ARBA00078564"/>
    </source>
</evidence>
<dbReference type="KEGG" id="tpro:Ga0080559_TMP4644"/>
<evidence type="ECO:0000256" key="8">
    <source>
        <dbReference type="ARBA" id="ARBA00053004"/>
    </source>
</evidence>
<name>A0A1U7DBK6_9RHOB</name>
<keyword evidence="16" id="KW-1185">Reference proteome</keyword>
<dbReference type="GO" id="GO:0005886">
    <property type="term" value="C:plasma membrane"/>
    <property type="evidence" value="ECO:0007669"/>
    <property type="project" value="TreeGrafter"/>
</dbReference>
<proteinExistence type="predicted"/>
<dbReference type="SUPFAM" id="SSF53448">
    <property type="entry name" value="Nucleotide-diphospho-sugar transferases"/>
    <property type="match status" value="1"/>
</dbReference>
<dbReference type="InterPro" id="IPR050321">
    <property type="entry name" value="Glycosyltr_2/OpgH_subfam"/>
</dbReference>
<comment type="catalytic activity">
    <reaction evidence="8">
        <text>a 1,2-diacyl-sn-glycerol + UDP-alpha-D-glucose = a 1,2-diacyl-3-O-(beta-D-glucopyranosyl)-sn-glycerol + UDP + H(+)</text>
        <dbReference type="Rhea" id="RHEA:17285"/>
        <dbReference type="ChEBI" id="CHEBI:15378"/>
        <dbReference type="ChEBI" id="CHEBI:17815"/>
        <dbReference type="ChEBI" id="CHEBI:58223"/>
        <dbReference type="ChEBI" id="CHEBI:58885"/>
        <dbReference type="ChEBI" id="CHEBI:75799"/>
        <dbReference type="EC" id="2.4.1.336"/>
    </reaction>
</comment>
<evidence type="ECO:0000256" key="12">
    <source>
        <dbReference type="SAM" id="MobiDB-lite"/>
    </source>
</evidence>
<dbReference type="PANTHER" id="PTHR43867:SF4">
    <property type="entry name" value="BETA-(1-3)-GLUCOSYL TRANSFERASE"/>
    <property type="match status" value="1"/>
</dbReference>
<evidence type="ECO:0000256" key="2">
    <source>
        <dbReference type="ARBA" id="ARBA00022676"/>
    </source>
</evidence>
<keyword evidence="7 13" id="KW-0472">Membrane</keyword>
<gene>
    <name evidence="15" type="ORF">Ga0080559_TMP4644</name>
</gene>
<feature type="transmembrane region" description="Helical" evidence="13">
    <location>
        <begin position="362"/>
        <end position="383"/>
    </location>
</feature>
<evidence type="ECO:0000256" key="4">
    <source>
        <dbReference type="ARBA" id="ARBA00022692"/>
    </source>
</evidence>
<comment type="subcellular location">
    <subcellularLocation>
        <location evidence="1">Membrane</location>
        <topology evidence="1">Multi-pass membrane protein</topology>
    </subcellularLocation>
</comment>
<dbReference type="InterPro" id="IPR001173">
    <property type="entry name" value="Glyco_trans_2-like"/>
</dbReference>
<keyword evidence="5" id="KW-0460">Magnesium</keyword>
<evidence type="ECO:0000313" key="15">
    <source>
        <dbReference type="EMBL" id="APX25440.1"/>
    </source>
</evidence>
<dbReference type="Pfam" id="PF13632">
    <property type="entry name" value="Glyco_trans_2_3"/>
    <property type="match status" value="1"/>
</dbReference>
<feature type="transmembrane region" description="Helical" evidence="13">
    <location>
        <begin position="395"/>
        <end position="416"/>
    </location>
</feature>
<organism evidence="15 16">
    <name type="scientific">Salipiger profundus</name>
    <dbReference type="NCBI Taxonomy" id="1229727"/>
    <lineage>
        <taxon>Bacteria</taxon>
        <taxon>Pseudomonadati</taxon>
        <taxon>Pseudomonadota</taxon>
        <taxon>Alphaproteobacteria</taxon>
        <taxon>Rhodobacterales</taxon>
        <taxon>Roseobacteraceae</taxon>
        <taxon>Salipiger</taxon>
    </lineage>
</organism>
<evidence type="ECO:0000259" key="14">
    <source>
        <dbReference type="Pfam" id="PF13632"/>
    </source>
</evidence>
<evidence type="ECO:0000256" key="1">
    <source>
        <dbReference type="ARBA" id="ARBA00004141"/>
    </source>
</evidence>
<evidence type="ECO:0000256" key="3">
    <source>
        <dbReference type="ARBA" id="ARBA00022679"/>
    </source>
</evidence>
<dbReference type="EMBL" id="CP014796">
    <property type="protein sequence ID" value="APX25440.1"/>
    <property type="molecule type" value="Genomic_DNA"/>
</dbReference>
<feature type="region of interest" description="Disordered" evidence="12">
    <location>
        <begin position="1"/>
        <end position="24"/>
    </location>
</feature>
<dbReference type="PANTHER" id="PTHR43867">
    <property type="entry name" value="CELLULOSE SYNTHASE CATALYTIC SUBUNIT A [UDP-FORMING]"/>
    <property type="match status" value="1"/>
</dbReference>
<keyword evidence="6 13" id="KW-1133">Transmembrane helix</keyword>
<evidence type="ECO:0000256" key="7">
    <source>
        <dbReference type="ARBA" id="ARBA00023136"/>
    </source>
</evidence>
<dbReference type="Gene3D" id="3.90.550.10">
    <property type="entry name" value="Spore Coat Polysaccharide Biosynthesis Protein SpsA, Chain A"/>
    <property type="match status" value="1"/>
</dbReference>
<evidence type="ECO:0000256" key="9">
    <source>
        <dbReference type="ARBA" id="ARBA00066964"/>
    </source>
</evidence>
<evidence type="ECO:0000256" key="10">
    <source>
        <dbReference type="ARBA" id="ARBA00068721"/>
    </source>
</evidence>
<evidence type="ECO:0000256" key="6">
    <source>
        <dbReference type="ARBA" id="ARBA00022989"/>
    </source>
</evidence>
<reference evidence="15 16" key="1">
    <citation type="submission" date="2016-03" db="EMBL/GenBank/DDBJ databases">
        <title>Deep-sea bacteria in the southern Pacific.</title>
        <authorList>
            <person name="Tang K."/>
        </authorList>
    </citation>
    <scope>NUCLEOTIDE SEQUENCE [LARGE SCALE GENOMIC DNA]</scope>
    <source>
        <strain evidence="15 16">JLT2016</strain>
    </source>
</reference>
<dbReference type="EC" id="2.4.1.336" evidence="9"/>
<evidence type="ECO:0000256" key="5">
    <source>
        <dbReference type="ARBA" id="ARBA00022842"/>
    </source>
</evidence>
<dbReference type="STRING" id="1229727.Ga0080559_TMP4644"/>
<dbReference type="FunFam" id="3.90.550.10:FF:000164">
    <property type="entry name" value="Beta-(1-3)-glucosyl transferase"/>
    <property type="match status" value="1"/>
</dbReference>
<keyword evidence="3 15" id="KW-0808">Transferase</keyword>